<dbReference type="AlphaFoldDB" id="A0A4C1ZRT8"/>
<evidence type="ECO:0000313" key="1">
    <source>
        <dbReference type="EMBL" id="GBP89689.1"/>
    </source>
</evidence>
<gene>
    <name evidence="1" type="ORF">EVAR_60989_1</name>
</gene>
<keyword evidence="2" id="KW-1185">Reference proteome</keyword>
<dbReference type="Proteomes" id="UP000299102">
    <property type="component" value="Unassembled WGS sequence"/>
</dbReference>
<reference evidence="1 2" key="1">
    <citation type="journal article" date="2019" name="Commun. Biol.">
        <title>The bagworm genome reveals a unique fibroin gene that provides high tensile strength.</title>
        <authorList>
            <person name="Kono N."/>
            <person name="Nakamura H."/>
            <person name="Ohtoshi R."/>
            <person name="Tomita M."/>
            <person name="Numata K."/>
            <person name="Arakawa K."/>
        </authorList>
    </citation>
    <scope>NUCLEOTIDE SEQUENCE [LARGE SCALE GENOMIC DNA]</scope>
</reference>
<name>A0A4C1ZRT8_EUMVA</name>
<organism evidence="1 2">
    <name type="scientific">Eumeta variegata</name>
    <name type="common">Bagworm moth</name>
    <name type="synonym">Eumeta japonica</name>
    <dbReference type="NCBI Taxonomy" id="151549"/>
    <lineage>
        <taxon>Eukaryota</taxon>
        <taxon>Metazoa</taxon>
        <taxon>Ecdysozoa</taxon>
        <taxon>Arthropoda</taxon>
        <taxon>Hexapoda</taxon>
        <taxon>Insecta</taxon>
        <taxon>Pterygota</taxon>
        <taxon>Neoptera</taxon>
        <taxon>Endopterygota</taxon>
        <taxon>Lepidoptera</taxon>
        <taxon>Glossata</taxon>
        <taxon>Ditrysia</taxon>
        <taxon>Tineoidea</taxon>
        <taxon>Psychidae</taxon>
        <taxon>Oiketicinae</taxon>
        <taxon>Eumeta</taxon>
    </lineage>
</organism>
<evidence type="ECO:0000313" key="2">
    <source>
        <dbReference type="Proteomes" id="UP000299102"/>
    </source>
</evidence>
<accession>A0A4C1ZRT8</accession>
<dbReference type="EMBL" id="BGZK01002020">
    <property type="protein sequence ID" value="GBP89689.1"/>
    <property type="molecule type" value="Genomic_DNA"/>
</dbReference>
<proteinExistence type="predicted"/>
<comment type="caution">
    <text evidence="1">The sequence shown here is derived from an EMBL/GenBank/DDBJ whole genome shotgun (WGS) entry which is preliminary data.</text>
</comment>
<protein>
    <submittedName>
        <fullName evidence="1">Uncharacterized protein</fullName>
    </submittedName>
</protein>
<sequence length="114" mass="13325">MRRQYHVLTSLYRSHDTGTEFERDPRLAAEEKGSILQNECVGRRSRRGFLETLKHNLRARVAARPRARIPFERSTYINIDSLLLFALKSDEFLVFILLPRCRASRDGSTFVSRN</sequence>